<dbReference type="SUPFAM" id="SSF160631">
    <property type="entry name" value="SMI1/KNR4-like"/>
    <property type="match status" value="1"/>
</dbReference>
<evidence type="ECO:0000313" key="2">
    <source>
        <dbReference type="EMBL" id="MBO9202537.1"/>
    </source>
</evidence>
<protein>
    <submittedName>
        <fullName evidence="2">SMI1/KNR4 family protein</fullName>
    </submittedName>
</protein>
<evidence type="ECO:0000259" key="1">
    <source>
        <dbReference type="Pfam" id="PF09346"/>
    </source>
</evidence>
<dbReference type="InterPro" id="IPR018958">
    <property type="entry name" value="Knr4/Smi1-like_dom"/>
</dbReference>
<keyword evidence="3" id="KW-1185">Reference proteome</keyword>
<proteinExistence type="predicted"/>
<accession>A0ABS3YX94</accession>
<organism evidence="2 3">
    <name type="scientific">Niastella soli</name>
    <dbReference type="NCBI Taxonomy" id="2821487"/>
    <lineage>
        <taxon>Bacteria</taxon>
        <taxon>Pseudomonadati</taxon>
        <taxon>Bacteroidota</taxon>
        <taxon>Chitinophagia</taxon>
        <taxon>Chitinophagales</taxon>
        <taxon>Chitinophagaceae</taxon>
        <taxon>Niastella</taxon>
    </lineage>
</organism>
<sequence>MGNIHDIILSFEKEIAAQGFAIHFSEPIAVEEVKGAEAALGVAFPTEYVNFITTHGLLVVELLRTGDFLFEMLMPSHAVEDMEYVMDDEGEQNREIAIFQKFGKQDIFEFYAFQRDGAVVSYFDDGAIIRPVAPNFTQHIRILLQSIIDGSYRNRHTPDRVYDKQAFDAGEQAQKDRADMLHSIQEAGKLLKNADKERLIKALGLYNHAIDYLKTGKVKDDHYWASTHSLCQWACSSLLANHRQQLTDAEVNDFRAQLIEHAQQALALTPINSGNDYYNNIIRSASNALAWHMTVNTQQKDLLEKGLTIVQQGIDQIETSQHYFIYDTQVRILLKLDRKEEAYRIVHRVTTEVPGFSDFQDFTNNEEYQGWVRHQG</sequence>
<feature type="domain" description="Knr4/Smi1-like" evidence="1">
    <location>
        <begin position="27"/>
        <end position="138"/>
    </location>
</feature>
<dbReference type="Gene3D" id="3.40.1580.10">
    <property type="entry name" value="SMI1/KNR4-like"/>
    <property type="match status" value="1"/>
</dbReference>
<evidence type="ECO:0000313" key="3">
    <source>
        <dbReference type="Proteomes" id="UP000677244"/>
    </source>
</evidence>
<dbReference type="Proteomes" id="UP000677244">
    <property type="component" value="Unassembled WGS sequence"/>
</dbReference>
<name>A0ABS3YX94_9BACT</name>
<comment type="caution">
    <text evidence="2">The sequence shown here is derived from an EMBL/GenBank/DDBJ whole genome shotgun (WGS) entry which is preliminary data.</text>
</comment>
<dbReference type="InterPro" id="IPR037883">
    <property type="entry name" value="Knr4/Smi1-like_sf"/>
</dbReference>
<dbReference type="Pfam" id="PF09346">
    <property type="entry name" value="SMI1_KNR4"/>
    <property type="match status" value="1"/>
</dbReference>
<reference evidence="2 3" key="1">
    <citation type="submission" date="2021-03" db="EMBL/GenBank/DDBJ databases">
        <title>Assistant Professor.</title>
        <authorList>
            <person name="Huq M.A."/>
        </authorList>
    </citation>
    <scope>NUCLEOTIDE SEQUENCE [LARGE SCALE GENOMIC DNA]</scope>
    <source>
        <strain evidence="2 3">MAH-29</strain>
    </source>
</reference>
<dbReference type="EMBL" id="JAGHKO010000004">
    <property type="protein sequence ID" value="MBO9202537.1"/>
    <property type="molecule type" value="Genomic_DNA"/>
</dbReference>
<dbReference type="RefSeq" id="WP_209140582.1">
    <property type="nucleotide sequence ID" value="NZ_JAGHKO010000004.1"/>
</dbReference>
<gene>
    <name evidence="2" type="ORF">J7I42_19775</name>
</gene>